<dbReference type="Proteomes" id="UP000657918">
    <property type="component" value="Unassembled WGS sequence"/>
</dbReference>
<evidence type="ECO:0000313" key="11">
    <source>
        <dbReference type="Proteomes" id="UP000657918"/>
    </source>
</evidence>
<feature type="transmembrane region" description="Helical" evidence="9">
    <location>
        <begin position="216"/>
        <end position="240"/>
    </location>
</feature>
<comment type="similarity">
    <text evidence="2">Belongs to the GLUTAMINE DUMPER 1 (TC 9.B.60) family.</text>
</comment>
<evidence type="ECO:0000256" key="8">
    <source>
        <dbReference type="SAM" id="MobiDB-lite"/>
    </source>
</evidence>
<protein>
    <submittedName>
        <fullName evidence="10">Uncharacterized protein</fullName>
    </submittedName>
</protein>
<evidence type="ECO:0000256" key="1">
    <source>
        <dbReference type="ARBA" id="ARBA00004167"/>
    </source>
</evidence>
<evidence type="ECO:0000256" key="4">
    <source>
        <dbReference type="ARBA" id="ARBA00022692"/>
    </source>
</evidence>
<evidence type="ECO:0000256" key="7">
    <source>
        <dbReference type="ARBA" id="ARBA00023136"/>
    </source>
</evidence>
<dbReference type="InterPro" id="IPR040359">
    <property type="entry name" value="GDU"/>
</dbReference>
<evidence type="ECO:0000256" key="6">
    <source>
        <dbReference type="ARBA" id="ARBA00022989"/>
    </source>
</evidence>
<dbReference type="PANTHER" id="PTHR33228:SF76">
    <property type="entry name" value="PROTEIN GLUTAMINE DUMPER 7"/>
    <property type="match status" value="1"/>
</dbReference>
<keyword evidence="6 9" id="KW-1133">Transmembrane helix</keyword>
<sequence>MRPACNSTTPAVHAGDSPIPYLFSGLGLMFGLVAVALMILACSYKKTSSSSADPEAQEKSVRQGEMKAEMEPKIVVIMAGEDSPTYLAMPVSCNCQSDEQMMRAATGSSVGRGVAHGGFWHWNSPVAYVFVGLALMLGLITVALIILACSYYRKSLSNSSRREAELDEKPAKQVEIQVDFEPKVVVIMAGDENPTYLAKPVSCTCNISEKWNSPVLYFFVGLAFMLGLITVALIILTCSYRKSVASSSRSEAEDDKTAKHEEIQVDFEPKIVVIMAGDEKPTYLAKPVNHSGNSSSDDDDEEKPASLLTSMPVLYADPNFAVIMAGEDSPTYLATPL</sequence>
<dbReference type="GO" id="GO:0080143">
    <property type="term" value="P:regulation of amino acid export"/>
    <property type="evidence" value="ECO:0007669"/>
    <property type="project" value="InterPro"/>
</dbReference>
<keyword evidence="7 9" id="KW-0472">Membrane</keyword>
<dbReference type="GO" id="GO:0006865">
    <property type="term" value="P:amino acid transport"/>
    <property type="evidence" value="ECO:0007669"/>
    <property type="project" value="UniProtKB-KW"/>
</dbReference>
<keyword evidence="5" id="KW-0029">Amino-acid transport</keyword>
<keyword evidence="3" id="KW-0813">Transport</keyword>
<feature type="transmembrane region" description="Helical" evidence="9">
    <location>
        <begin position="20"/>
        <end position="41"/>
    </location>
</feature>
<dbReference type="OrthoDB" id="770444at2759"/>
<evidence type="ECO:0000256" key="2">
    <source>
        <dbReference type="ARBA" id="ARBA00009977"/>
    </source>
</evidence>
<feature type="region of interest" description="Disordered" evidence="8">
    <location>
        <begin position="284"/>
        <end position="304"/>
    </location>
</feature>
<gene>
    <name evidence="10" type="ORF">SADUNF_Sadunf17G0101800</name>
</gene>
<evidence type="ECO:0000256" key="9">
    <source>
        <dbReference type="SAM" id="Phobius"/>
    </source>
</evidence>
<accession>A0A835J6G8</accession>
<comment type="caution">
    <text evidence="10">The sequence shown here is derived from an EMBL/GenBank/DDBJ whole genome shotgun (WGS) entry which is preliminary data.</text>
</comment>
<name>A0A835J6G8_9ROSI</name>
<dbReference type="PANTHER" id="PTHR33228">
    <property type="entry name" value="PROTEIN GLUTAMINE DUMPER 4-RELATED"/>
    <property type="match status" value="1"/>
</dbReference>
<dbReference type="AlphaFoldDB" id="A0A835J6G8"/>
<dbReference type="GO" id="GO:0016020">
    <property type="term" value="C:membrane"/>
    <property type="evidence" value="ECO:0007669"/>
    <property type="project" value="UniProtKB-SubCell"/>
</dbReference>
<feature type="transmembrane region" description="Helical" evidence="9">
    <location>
        <begin position="126"/>
        <end position="153"/>
    </location>
</feature>
<comment type="subcellular location">
    <subcellularLocation>
        <location evidence="1">Membrane</location>
        <topology evidence="1">Single-pass membrane protein</topology>
    </subcellularLocation>
</comment>
<evidence type="ECO:0000256" key="3">
    <source>
        <dbReference type="ARBA" id="ARBA00022448"/>
    </source>
</evidence>
<evidence type="ECO:0000313" key="10">
    <source>
        <dbReference type="EMBL" id="KAF9663916.1"/>
    </source>
</evidence>
<proteinExistence type="inferred from homology"/>
<keyword evidence="11" id="KW-1185">Reference proteome</keyword>
<reference evidence="10 11" key="1">
    <citation type="submission" date="2020-10" db="EMBL/GenBank/DDBJ databases">
        <title>Plant Genome Project.</title>
        <authorList>
            <person name="Zhang R.-G."/>
        </authorList>
    </citation>
    <scope>NUCLEOTIDE SEQUENCE [LARGE SCALE GENOMIC DNA]</scope>
    <source>
        <strain evidence="10">FAFU-HL-1</strain>
        <tissue evidence="10">Leaf</tissue>
    </source>
</reference>
<keyword evidence="4 9" id="KW-0812">Transmembrane</keyword>
<evidence type="ECO:0000256" key="5">
    <source>
        <dbReference type="ARBA" id="ARBA00022970"/>
    </source>
</evidence>
<dbReference type="EMBL" id="JADGMS010000017">
    <property type="protein sequence ID" value="KAF9663916.1"/>
    <property type="molecule type" value="Genomic_DNA"/>
</dbReference>
<organism evidence="10 11">
    <name type="scientific">Salix dunnii</name>
    <dbReference type="NCBI Taxonomy" id="1413687"/>
    <lineage>
        <taxon>Eukaryota</taxon>
        <taxon>Viridiplantae</taxon>
        <taxon>Streptophyta</taxon>
        <taxon>Embryophyta</taxon>
        <taxon>Tracheophyta</taxon>
        <taxon>Spermatophyta</taxon>
        <taxon>Magnoliopsida</taxon>
        <taxon>eudicotyledons</taxon>
        <taxon>Gunneridae</taxon>
        <taxon>Pentapetalae</taxon>
        <taxon>rosids</taxon>
        <taxon>fabids</taxon>
        <taxon>Malpighiales</taxon>
        <taxon>Salicaceae</taxon>
        <taxon>Saliceae</taxon>
        <taxon>Salix</taxon>
    </lineage>
</organism>